<dbReference type="InterPro" id="IPR010982">
    <property type="entry name" value="Lambda_DNA-bd_dom_sf"/>
</dbReference>
<evidence type="ECO:0000313" key="5">
    <source>
        <dbReference type="Proteomes" id="UP000540909"/>
    </source>
</evidence>
<reference evidence="4 5" key="1">
    <citation type="submission" date="2020-08" db="EMBL/GenBank/DDBJ databases">
        <title>Genomic Encyclopedia of Type Strains, Phase IV (KMG-V): Genome sequencing to study the core and pangenomes of soil and plant-associated prokaryotes.</title>
        <authorList>
            <person name="Whitman W."/>
        </authorList>
    </citation>
    <scope>NUCLEOTIDE SEQUENCE [LARGE SCALE GENOMIC DNA]</scope>
    <source>
        <strain evidence="4 5">SEMIA 4089</strain>
    </source>
</reference>
<accession>A0A7W6R325</accession>
<dbReference type="RefSeq" id="WP_097624363.1">
    <property type="nucleotide sequence ID" value="NZ_JACIFY010000007.1"/>
</dbReference>
<protein>
    <submittedName>
        <fullName evidence="4">Transcriptional regulator with XRE-family HTH domain</fullName>
    </submittedName>
</protein>
<comment type="caution">
    <text evidence="4">The sequence shown here is derived from an EMBL/GenBank/DDBJ whole genome shotgun (WGS) entry which is preliminary data.</text>
</comment>
<evidence type="ECO:0000256" key="1">
    <source>
        <dbReference type="ARBA" id="ARBA00023125"/>
    </source>
</evidence>
<dbReference type="GO" id="GO:0003677">
    <property type="term" value="F:DNA binding"/>
    <property type="evidence" value="ECO:0007669"/>
    <property type="project" value="UniProtKB-KW"/>
</dbReference>
<evidence type="ECO:0000256" key="2">
    <source>
        <dbReference type="SAM" id="MobiDB-lite"/>
    </source>
</evidence>
<dbReference type="CDD" id="cd02209">
    <property type="entry name" value="cupin_XRE_C"/>
    <property type="match status" value="1"/>
</dbReference>
<keyword evidence="1" id="KW-0238">DNA-binding</keyword>
<feature type="region of interest" description="Disordered" evidence="2">
    <location>
        <begin position="76"/>
        <end position="97"/>
    </location>
</feature>
<dbReference type="SUPFAM" id="SSF47413">
    <property type="entry name" value="lambda repressor-like DNA-binding domains"/>
    <property type="match status" value="1"/>
</dbReference>
<dbReference type="Pfam" id="PF07883">
    <property type="entry name" value="Cupin_2"/>
    <property type="match status" value="1"/>
</dbReference>
<dbReference type="PANTHER" id="PTHR46797">
    <property type="entry name" value="HTH-TYPE TRANSCRIPTIONAL REGULATOR"/>
    <property type="match status" value="1"/>
</dbReference>
<dbReference type="Pfam" id="PF01381">
    <property type="entry name" value="HTH_3"/>
    <property type="match status" value="1"/>
</dbReference>
<dbReference type="InterPro" id="IPR013096">
    <property type="entry name" value="Cupin_2"/>
</dbReference>
<proteinExistence type="predicted"/>
<name>A0A7W6R325_9HYPH</name>
<dbReference type="PANTHER" id="PTHR46797:SF20">
    <property type="entry name" value="BLR4304 PROTEIN"/>
    <property type="match status" value="1"/>
</dbReference>
<dbReference type="AlphaFoldDB" id="A0A7W6R325"/>
<evidence type="ECO:0000313" key="4">
    <source>
        <dbReference type="EMBL" id="MBB4235880.1"/>
    </source>
</evidence>
<organism evidence="4 5">
    <name type="scientific">Rhizobium esperanzae</name>
    <dbReference type="NCBI Taxonomy" id="1967781"/>
    <lineage>
        <taxon>Bacteria</taxon>
        <taxon>Pseudomonadati</taxon>
        <taxon>Pseudomonadota</taxon>
        <taxon>Alphaproteobacteria</taxon>
        <taxon>Hyphomicrobiales</taxon>
        <taxon>Rhizobiaceae</taxon>
        <taxon>Rhizobium/Agrobacterium group</taxon>
        <taxon>Rhizobium</taxon>
    </lineage>
</organism>
<dbReference type="SUPFAM" id="SSF51182">
    <property type="entry name" value="RmlC-like cupins"/>
    <property type="match status" value="1"/>
</dbReference>
<sequence length="218" mass="24244">MRKPIRQDGGDFNLGAHIKHLRQQKRWTLETLGEASGLSISALSKIENAQVSTSFDTLVKIAHGLGMPVAELFESTEQSAARGPDSSKNYSARRVSTRSGEGQRFASDYYDYQVHSSDLLHKGMIPLVMKIRTREVPPRGDWSVHDGEEFIFVVSGELELHTSLYSPLLLKAGDSAYIDSTMGHAFVSKSKEDAVMLSVCLTERLQFNDEVVGREKAR</sequence>
<dbReference type="InterPro" id="IPR001387">
    <property type="entry name" value="Cro/C1-type_HTH"/>
</dbReference>
<dbReference type="Gene3D" id="1.10.260.40">
    <property type="entry name" value="lambda repressor-like DNA-binding domains"/>
    <property type="match status" value="1"/>
</dbReference>
<dbReference type="InterPro" id="IPR050807">
    <property type="entry name" value="TransReg_Diox_bact_type"/>
</dbReference>
<dbReference type="EMBL" id="JACIFY010000007">
    <property type="protein sequence ID" value="MBB4235880.1"/>
    <property type="molecule type" value="Genomic_DNA"/>
</dbReference>
<evidence type="ECO:0000259" key="3">
    <source>
        <dbReference type="PROSITE" id="PS50943"/>
    </source>
</evidence>
<dbReference type="InterPro" id="IPR014710">
    <property type="entry name" value="RmlC-like_jellyroll"/>
</dbReference>
<dbReference type="PROSITE" id="PS50943">
    <property type="entry name" value="HTH_CROC1"/>
    <property type="match status" value="1"/>
</dbReference>
<gene>
    <name evidence="4" type="ORF">GGD57_002454</name>
</gene>
<dbReference type="CDD" id="cd00093">
    <property type="entry name" value="HTH_XRE"/>
    <property type="match status" value="1"/>
</dbReference>
<dbReference type="SMART" id="SM00530">
    <property type="entry name" value="HTH_XRE"/>
    <property type="match status" value="1"/>
</dbReference>
<dbReference type="GO" id="GO:0005829">
    <property type="term" value="C:cytosol"/>
    <property type="evidence" value="ECO:0007669"/>
    <property type="project" value="TreeGrafter"/>
</dbReference>
<dbReference type="InterPro" id="IPR011051">
    <property type="entry name" value="RmlC_Cupin_sf"/>
</dbReference>
<dbReference type="GO" id="GO:0003700">
    <property type="term" value="F:DNA-binding transcription factor activity"/>
    <property type="evidence" value="ECO:0007669"/>
    <property type="project" value="TreeGrafter"/>
</dbReference>
<dbReference type="Proteomes" id="UP000540909">
    <property type="component" value="Unassembled WGS sequence"/>
</dbReference>
<dbReference type="Gene3D" id="2.60.120.10">
    <property type="entry name" value="Jelly Rolls"/>
    <property type="match status" value="1"/>
</dbReference>
<feature type="domain" description="HTH cro/C1-type" evidence="3">
    <location>
        <begin position="18"/>
        <end position="72"/>
    </location>
</feature>